<accession>A0A2X0M3H5</accession>
<feature type="domain" description="FHF complex subunit HOOK-interacting protein C-terminal" evidence="3">
    <location>
        <begin position="923"/>
        <end position="965"/>
    </location>
</feature>
<evidence type="ECO:0000256" key="2">
    <source>
        <dbReference type="SAM" id="MobiDB-lite"/>
    </source>
</evidence>
<dbReference type="InterPro" id="IPR045669">
    <property type="entry name" value="FHIP_C"/>
</dbReference>
<feature type="region of interest" description="Disordered" evidence="2">
    <location>
        <begin position="1220"/>
        <end position="1282"/>
    </location>
</feature>
<feature type="compositionally biased region" description="Low complexity" evidence="2">
    <location>
        <begin position="1270"/>
        <end position="1280"/>
    </location>
</feature>
<feature type="region of interest" description="Disordered" evidence="2">
    <location>
        <begin position="1128"/>
        <end position="1184"/>
    </location>
</feature>
<evidence type="ECO:0000256" key="1">
    <source>
        <dbReference type="ARBA" id="ARBA00024336"/>
    </source>
</evidence>
<dbReference type="Pfam" id="PF10257">
    <property type="entry name" value="RAI16-like"/>
    <property type="match status" value="1"/>
</dbReference>
<dbReference type="Pfam" id="PF19314">
    <property type="entry name" value="DUF5917"/>
    <property type="match status" value="1"/>
</dbReference>
<keyword evidence="5" id="KW-1185">Reference proteome</keyword>
<dbReference type="PANTHER" id="PTHR21705:SF11">
    <property type="entry name" value="FHIP FAMILY PROTEIN CG3558"/>
    <property type="match status" value="1"/>
</dbReference>
<feature type="compositionally biased region" description="Low complexity" evidence="2">
    <location>
        <begin position="1162"/>
        <end position="1182"/>
    </location>
</feature>
<feature type="region of interest" description="Disordered" evidence="2">
    <location>
        <begin position="267"/>
        <end position="302"/>
    </location>
</feature>
<organism evidence="4 5">
    <name type="scientific">Microbotryum silenes-dioicae</name>
    <dbReference type="NCBI Taxonomy" id="796604"/>
    <lineage>
        <taxon>Eukaryota</taxon>
        <taxon>Fungi</taxon>
        <taxon>Dikarya</taxon>
        <taxon>Basidiomycota</taxon>
        <taxon>Pucciniomycotina</taxon>
        <taxon>Microbotryomycetes</taxon>
        <taxon>Microbotryales</taxon>
        <taxon>Microbotryaceae</taxon>
        <taxon>Microbotryum</taxon>
    </lineage>
</organism>
<dbReference type="EMBL" id="FQNC01000041">
    <property type="protein sequence ID" value="SGY33804.1"/>
    <property type="molecule type" value="Genomic_DNA"/>
</dbReference>
<name>A0A2X0M3H5_9BASI</name>
<reference evidence="4 5" key="1">
    <citation type="submission" date="2016-11" db="EMBL/GenBank/DDBJ databases">
        <authorList>
            <person name="Jaros S."/>
            <person name="Januszkiewicz K."/>
            <person name="Wedrychowicz H."/>
        </authorList>
    </citation>
    <scope>NUCLEOTIDE SEQUENCE [LARGE SCALE GENOMIC DNA]</scope>
</reference>
<feature type="region of interest" description="Disordered" evidence="2">
    <location>
        <begin position="626"/>
        <end position="645"/>
    </location>
</feature>
<feature type="compositionally biased region" description="Gly residues" evidence="2">
    <location>
        <begin position="52"/>
        <end position="69"/>
    </location>
</feature>
<evidence type="ECO:0000259" key="3">
    <source>
        <dbReference type="Pfam" id="PF19314"/>
    </source>
</evidence>
<feature type="compositionally biased region" description="Acidic residues" evidence="2">
    <location>
        <begin position="1227"/>
        <end position="1243"/>
    </location>
</feature>
<evidence type="ECO:0000313" key="4">
    <source>
        <dbReference type="EMBL" id="SGY33804.1"/>
    </source>
</evidence>
<feature type="compositionally biased region" description="Polar residues" evidence="2">
    <location>
        <begin position="1147"/>
        <end position="1156"/>
    </location>
</feature>
<comment type="similarity">
    <text evidence="1">Belongs to the FHIP family.</text>
</comment>
<dbReference type="Proteomes" id="UP000249464">
    <property type="component" value="Unassembled WGS sequence"/>
</dbReference>
<dbReference type="PANTHER" id="PTHR21705">
    <property type="entry name" value="RAI16 PROTEIN-RELATED"/>
    <property type="match status" value="1"/>
</dbReference>
<dbReference type="InterPro" id="IPR019384">
    <property type="entry name" value="FHIP"/>
</dbReference>
<dbReference type="STRING" id="796604.A0A2X0M3H5"/>
<feature type="compositionally biased region" description="Low complexity" evidence="2">
    <location>
        <begin position="273"/>
        <end position="302"/>
    </location>
</feature>
<gene>
    <name evidence="4" type="primary">BQ5605_C002g01550</name>
    <name evidence="4" type="ORF">BQ5605_C002G01550</name>
</gene>
<proteinExistence type="inferred from homology"/>
<feature type="region of interest" description="Disordered" evidence="2">
    <location>
        <begin position="974"/>
        <end position="1016"/>
    </location>
</feature>
<protein>
    <submittedName>
        <fullName evidence="4">BQ5605_C002g01550 protein</fullName>
    </submittedName>
</protein>
<feature type="compositionally biased region" description="Low complexity" evidence="2">
    <location>
        <begin position="11"/>
        <end position="51"/>
    </location>
</feature>
<feature type="region of interest" description="Disordered" evidence="2">
    <location>
        <begin position="1"/>
        <end position="74"/>
    </location>
</feature>
<sequence length="1329" mass="142626">MSAWLARLAVGSPSSSSSSSRRVSQSSPASTSTSAPAAGSSSPSSSASASRLGGGAAAAGTGTGTGTGTGNSTRATDEQALASFVRTWELIKTSLSLPSAQRASTLFNDLTYALDHLLQLLKSEQTLLQSSTRTGDSPALGPCLEHLLKHAILASLVKLVLDGQQPRGVRTRFIEWINRVIHQLDEGFLIHGAVNKPLLKLLRTCVDSDGGLYRDEELAVVQVMASICERIRAYPQLLAIFLREKVPSSIRRGSASHQYPRSLASITVTADDSSSPRPVSPTPSTSSLGSVTSPSLSQVSSSGLRTTREHDFLLFAYLLRFGHREGQLGDQARLGLLHLVEVAIEPLATMHGDSGIRRSDTMGAPTPEMYASSSSKQPLSTPISTSAIEARLAFAEFLLDSDFADVLGAGLGALYGLLPSKLIVRSRETTGPSTASVEAMSSGGVGGGGGVLGGMGSLIEDEDEEALQRRREEEEARLLSLGFGLTGTDDFRQNFDGFLRPFEFIQEVVQKVDAAIQATKVIHLHDEELDDPMARQHRLVISALPSTILSSLKTSFLQSVLYPSILECDETDGSAVAVMTYLDALLDVIDEGTSLEACLLGFLMGEEDDVDTKVRQERRRGLEIDSPLLQGSPMPHTPADASSNFLSPNRISTKMSLQRVKRRKSNALILLEKSTEKGSAAHASYFTSYGRFTLKDMLVTNLHSTSQPTSTAALKLLQTMLKRHDRWSIGLLDVVLDDAATSFPVVVRREAQEEVDVEDDELDVEEFVYPTMDDSSLTCCAPRTPGRPMARMLLGPPLPPTPSIQSHTDIVDTLLGFVGSIDPAYRRARAVGGGSEMISAGYANYLRDAEAALAGDLAFKRGLSARNEAEHAPPVKTSPIRTRLTGLFGTVHSGASSLTPRDFARTSTMYRHRIDPDSSAVVALVLDSLTHFFSHSPDLNLALTGVISSLAICPYRSLDRWLLPPIPSVKTESDLTGFARRGGPTTSGEDTLSDDGDDRSVDFEMGSPARSRISDPSHSIEADLNPFIATMTANLSSIRSHLNESDSVLAIVDALVRSIRHYRATILNFDACLAERRKVLFFVDNLADALALDDPEEEGFKVQKPLASVPTPIVVKPTMGRTSSFMEALGFSSPSKPKSTRADQLRAQETLSTPPTQREELGSTPSRNGSTTTTTGQETASSPFVAHYRQTGSITVEPIIVSTPRTKRVTSTSPILTRSSTRFASSTDEDEDDSGLEVDDDPSSIDVSPTKRISPLPRSPSTCTGKNDDTTSSTFSTTTTAAPAPRPVLNVSLSTILDNVIVLEEFIKELAGVVGVRKSMGVDGATFLT</sequence>
<evidence type="ECO:0000313" key="5">
    <source>
        <dbReference type="Proteomes" id="UP000249464"/>
    </source>
</evidence>